<dbReference type="KEGG" id="vg:6369996"/>
<dbReference type="OrthoDB" id="3970at10239"/>
<dbReference type="SUPFAM" id="SSF75005">
    <property type="entry name" value="Arabinanase/levansucrase/invertase"/>
    <property type="match status" value="1"/>
</dbReference>
<protein>
    <submittedName>
        <fullName evidence="1">Uncharacterized protein</fullName>
    </submittedName>
</protein>
<sequence>MEIEMTLKYMNGFETCRDDSDLRAQGWLASPTSDYVGFPGASTSVGAVGLRQWSAASAGANVVGVAAAADPGYLNTGITVNQAWTAGGFTFNANATFYGGTAGNAIGSFIGASQYPNQIVYDGTQYWAIQTNPLQVVTSTDLVKWTATPAQPSGLSATTANSVSYMGGGVVMVVTAGSASVSCLYTSNNGVSWSTQNFGASGGGSIYGAGCATGNATYPHCVAINSSATSSFNGVWVGTLGGTMTQVTSGGYAATGLLSRPKVINGYIICTLGNNGVYSAQASNASLNTTGAWTKWTYTGQNLTDVNYFQPANAWFVSGHQAGVVSIPNTGGAGTPVPPTTGSGTSVYANPVYGLMVSSTNITLAVFSNATGNVSLLTSTTGASGSWVNTSRVLPYLGASVNGWKDVYYDGTKYIVCSYASSAATSACIATTSDGLKDWQVKYMSDVTPGTTGGFSGLGVCAATAAPTSGSAWTQVGGVAWLNCSTPSAGSSTISLYTAAGTSANLTATQSSSILTHSYEVRAVAAATANSFNISFYIDGTLQGTTASPVAFGSGTSDTTSLLILNMPRSGNWQQFDDVVLTLDDGLGIVGPLGPINIVSRRPTADVSTQWTRVGTAASNALSVNQNALSSQSSNYVNTYTDGGKDVYSSTDTVPSNYKVKAVQVEAYFAKLGTSAPVANVGIKSGSTESDSANLTVTSANATYVSSIAQTDPSTGAAWTQTGANNSQFVINKVS</sequence>
<dbReference type="InterPro" id="IPR023296">
    <property type="entry name" value="Glyco_hydro_beta-prop_sf"/>
</dbReference>
<dbReference type="RefSeq" id="YP_001950063.1">
    <property type="nucleotide sequence ID" value="NC_010811.2"/>
</dbReference>
<accession>B2ZY65</accession>
<dbReference type="GeneID" id="6369996"/>
<keyword evidence="2" id="KW-1185">Reference proteome</keyword>
<evidence type="ECO:0000313" key="1">
    <source>
        <dbReference type="EMBL" id="BAG41633.1"/>
    </source>
</evidence>
<proteinExistence type="predicted"/>
<reference evidence="1 2" key="1">
    <citation type="journal article" date="2010" name="Virology">
        <title>A jumbo phage infecting the phytopathogen Ralstonia solanacearum defines a new lineage of the Myoviridae family.</title>
        <authorList>
            <person name="Yamada T."/>
            <person name="Satoh S."/>
            <person name="Ishikawa H."/>
            <person name="Fujiwara A."/>
            <person name="Kawasaki T."/>
            <person name="Fujie M."/>
            <person name="Ogata H."/>
        </authorList>
    </citation>
    <scope>NUCLEOTIDE SEQUENCE [LARGE SCALE GENOMIC DNA]</scope>
</reference>
<evidence type="ECO:0000313" key="2">
    <source>
        <dbReference type="Proteomes" id="UP000001034"/>
    </source>
</evidence>
<dbReference type="Proteomes" id="UP000001034">
    <property type="component" value="Segment"/>
</dbReference>
<organism evidence="1 2">
    <name type="scientific">Ralstonia phage phiRSL1</name>
    <dbReference type="NCBI Taxonomy" id="1980924"/>
    <lineage>
        <taxon>Viruses</taxon>
        <taxon>Duplodnaviria</taxon>
        <taxon>Heunggongvirae</taxon>
        <taxon>Uroviricota</taxon>
        <taxon>Caudoviricetes</taxon>
        <taxon>Mieseafarmvirus</taxon>
        <taxon>Mieseafarmvirus RSL1</taxon>
    </lineage>
</organism>
<dbReference type="EMBL" id="AB366653">
    <property type="protein sequence ID" value="BAG41633.1"/>
    <property type="molecule type" value="Genomic_DNA"/>
</dbReference>
<name>B2ZY65_9CAUD</name>